<dbReference type="EMBL" id="BARS01015838">
    <property type="protein sequence ID" value="GAF94942.1"/>
    <property type="molecule type" value="Genomic_DNA"/>
</dbReference>
<organism evidence="2">
    <name type="scientific">marine sediment metagenome</name>
    <dbReference type="NCBI Taxonomy" id="412755"/>
    <lineage>
        <taxon>unclassified sequences</taxon>
        <taxon>metagenomes</taxon>
        <taxon>ecological metagenomes</taxon>
    </lineage>
</organism>
<sequence length="50" mass="5635">NPIWNRLLTLKLLRREATALLSKEDLAPANSESEKSDSKSPAEKDEKPDE</sequence>
<comment type="caution">
    <text evidence="2">The sequence shown here is derived from an EMBL/GenBank/DDBJ whole genome shotgun (WGS) entry which is preliminary data.</text>
</comment>
<reference evidence="2" key="1">
    <citation type="journal article" date="2014" name="Front. Microbiol.">
        <title>High frequency of phylogenetically diverse reductive dehalogenase-homologous genes in deep subseafloor sedimentary metagenomes.</title>
        <authorList>
            <person name="Kawai M."/>
            <person name="Futagami T."/>
            <person name="Toyoda A."/>
            <person name="Takaki Y."/>
            <person name="Nishi S."/>
            <person name="Hori S."/>
            <person name="Arai W."/>
            <person name="Tsubouchi T."/>
            <person name="Morono Y."/>
            <person name="Uchiyama I."/>
            <person name="Ito T."/>
            <person name="Fujiyama A."/>
            <person name="Inagaki F."/>
            <person name="Takami H."/>
        </authorList>
    </citation>
    <scope>NUCLEOTIDE SEQUENCE</scope>
    <source>
        <strain evidence="2">Expedition CK06-06</strain>
    </source>
</reference>
<evidence type="ECO:0000256" key="1">
    <source>
        <dbReference type="SAM" id="MobiDB-lite"/>
    </source>
</evidence>
<protein>
    <submittedName>
        <fullName evidence="2">Uncharacterized protein</fullName>
    </submittedName>
</protein>
<accession>X0U3G0</accession>
<dbReference type="AlphaFoldDB" id="X0U3G0"/>
<evidence type="ECO:0000313" key="2">
    <source>
        <dbReference type="EMBL" id="GAF94942.1"/>
    </source>
</evidence>
<gene>
    <name evidence="2" type="ORF">S01H1_26149</name>
</gene>
<name>X0U3G0_9ZZZZ</name>
<feature type="non-terminal residue" evidence="2">
    <location>
        <position position="1"/>
    </location>
</feature>
<proteinExistence type="predicted"/>
<feature type="region of interest" description="Disordered" evidence="1">
    <location>
        <begin position="21"/>
        <end position="50"/>
    </location>
</feature>